<organism evidence="3 4">
    <name type="scientific">Plasmodium inui San Antonio 1</name>
    <dbReference type="NCBI Taxonomy" id="1237626"/>
    <lineage>
        <taxon>Eukaryota</taxon>
        <taxon>Sar</taxon>
        <taxon>Alveolata</taxon>
        <taxon>Apicomplexa</taxon>
        <taxon>Aconoidasida</taxon>
        <taxon>Haemosporida</taxon>
        <taxon>Plasmodiidae</taxon>
        <taxon>Plasmodium</taxon>
        <taxon>Plasmodium (Plasmodium)</taxon>
    </lineage>
</organism>
<dbReference type="EMBL" id="KI965639">
    <property type="protein sequence ID" value="EUD63835.1"/>
    <property type="molecule type" value="Genomic_DNA"/>
</dbReference>
<accession>W7A073</accession>
<name>W7A073_9APIC</name>
<dbReference type="GeneID" id="20041058"/>
<dbReference type="GeneID" id="20039867"/>
<reference evidence="3 4" key="1">
    <citation type="submission" date="2013-02" db="EMBL/GenBank/DDBJ databases">
        <title>The Genome Sequence of Plasmodium inui San Antonio 1.</title>
        <authorList>
            <consortium name="The Broad Institute Genome Sequencing Platform"/>
            <consortium name="The Broad Institute Genome Sequencing Center for Infectious Disease"/>
            <person name="Neafsey D."/>
            <person name="Cheeseman I."/>
            <person name="Volkman S."/>
            <person name="Adams J."/>
            <person name="Walker B."/>
            <person name="Young S.K."/>
            <person name="Zeng Q."/>
            <person name="Gargeya S."/>
            <person name="Fitzgerald M."/>
            <person name="Haas B."/>
            <person name="Abouelleil A."/>
            <person name="Alvarado L."/>
            <person name="Arachchi H.M."/>
            <person name="Berlin A.M."/>
            <person name="Chapman S.B."/>
            <person name="Dewar J."/>
            <person name="Goldberg J."/>
            <person name="Griggs A."/>
            <person name="Gujja S."/>
            <person name="Hansen M."/>
            <person name="Howarth C."/>
            <person name="Imamovic A."/>
            <person name="Larimer J."/>
            <person name="McCowan C."/>
            <person name="Murphy C."/>
            <person name="Neiman D."/>
            <person name="Pearson M."/>
            <person name="Priest M."/>
            <person name="Roberts A."/>
            <person name="Saif S."/>
            <person name="Shea T."/>
            <person name="Sisk P."/>
            <person name="Sykes S."/>
            <person name="Wortman J."/>
            <person name="Nusbaum C."/>
            <person name="Birren B."/>
        </authorList>
    </citation>
    <scope>NUCLEOTIDE SEQUENCE [LARGE SCALE GENOMIC DNA]</scope>
    <source>
        <strain evidence="3 4">San Antonio 1</strain>
    </source>
</reference>
<evidence type="ECO:0000313" key="2">
    <source>
        <dbReference type="EMBL" id="EUD63835.1"/>
    </source>
</evidence>
<protein>
    <submittedName>
        <fullName evidence="3">Uncharacterized protein</fullName>
    </submittedName>
</protein>
<dbReference type="EMBL" id="KI965485">
    <property type="protein sequence ID" value="EUD64965.1"/>
    <property type="molecule type" value="Genomic_DNA"/>
</dbReference>
<dbReference type="RefSeq" id="XP_008819577.1">
    <property type="nucleotide sequence ID" value="XM_008821355.1"/>
</dbReference>
<feature type="transmembrane region" description="Helical" evidence="1">
    <location>
        <begin position="34"/>
        <end position="53"/>
    </location>
</feature>
<proteinExistence type="predicted"/>
<evidence type="ECO:0000313" key="4">
    <source>
        <dbReference type="Proteomes" id="UP000030640"/>
    </source>
</evidence>
<keyword evidence="1" id="KW-1133">Transmembrane helix</keyword>
<gene>
    <name evidence="3" type="ORF">C922_04593</name>
    <name evidence="2" type="ORF">C922_05784</name>
</gene>
<keyword evidence="4" id="KW-1185">Reference proteome</keyword>
<dbReference type="VEuPathDB" id="PlasmoDB:C922_05784"/>
<evidence type="ECO:0000313" key="3">
    <source>
        <dbReference type="EMBL" id="EUD64965.1"/>
    </source>
</evidence>
<keyword evidence="1" id="KW-0472">Membrane</keyword>
<dbReference type="VEuPathDB" id="PlasmoDB:C922_04593"/>
<feature type="transmembrane region" description="Helical" evidence="1">
    <location>
        <begin position="183"/>
        <end position="199"/>
    </location>
</feature>
<evidence type="ECO:0000256" key="1">
    <source>
        <dbReference type="SAM" id="Phobius"/>
    </source>
</evidence>
<dbReference type="Proteomes" id="UP000030640">
    <property type="component" value="Unassembled WGS sequence"/>
</dbReference>
<keyword evidence="1" id="KW-0812">Transmembrane</keyword>
<dbReference type="AlphaFoldDB" id="W7A073"/>
<dbReference type="RefSeq" id="XP_008818394.1">
    <property type="nucleotide sequence ID" value="XM_008820172.1"/>
</dbReference>
<sequence length="204" mass="22627">MSNCSNYTNNQDADKNDSAANTLNAKNCLMKGKLSPLNCLIKVIAVTLLILALQYSNENKHGINGRSVVSDLESSNVRSLSEMHSNLGGSRESLYSSHENINERRNNRGNVGSQWRSHENLESSSYYGTYNNHAPREPGQQNMGELNLDSFSSGILKKVKENAIYVVPGIIAGYYAWTQIGSQRFLLIAAIIGLFLFARHNNSR</sequence>
<dbReference type="OrthoDB" id="383086at2759"/>